<name>A0AA38NY35_9AGAR</name>
<dbReference type="EMBL" id="MU806913">
    <property type="protein sequence ID" value="KAJ3832588.1"/>
    <property type="molecule type" value="Genomic_DNA"/>
</dbReference>
<feature type="region of interest" description="Disordered" evidence="1">
    <location>
        <begin position="160"/>
        <end position="180"/>
    </location>
</feature>
<protein>
    <submittedName>
        <fullName evidence="2">Uncharacterized protein</fullName>
    </submittedName>
</protein>
<reference evidence="2" key="1">
    <citation type="submission" date="2022-08" db="EMBL/GenBank/DDBJ databases">
        <authorList>
            <consortium name="DOE Joint Genome Institute"/>
            <person name="Min B."/>
            <person name="Riley R."/>
            <person name="Sierra-Patev S."/>
            <person name="Naranjo-Ortiz M."/>
            <person name="Looney B."/>
            <person name="Konkel Z."/>
            <person name="Slot J.C."/>
            <person name="Sakamoto Y."/>
            <person name="Steenwyk J.L."/>
            <person name="Rokas A."/>
            <person name="Carro J."/>
            <person name="Camarero S."/>
            <person name="Ferreira P."/>
            <person name="Molpeceres G."/>
            <person name="Ruiz-Duenas F.J."/>
            <person name="Serrano A."/>
            <person name="Henrissat B."/>
            <person name="Drula E."/>
            <person name="Hughes K.W."/>
            <person name="Mata J.L."/>
            <person name="Ishikawa N.K."/>
            <person name="Vargas-Isla R."/>
            <person name="Ushijima S."/>
            <person name="Smith C.A."/>
            <person name="Ahrendt S."/>
            <person name="Andreopoulos W."/>
            <person name="He G."/>
            <person name="Labutti K."/>
            <person name="Lipzen A."/>
            <person name="Ng V."/>
            <person name="Sandor L."/>
            <person name="Barry K."/>
            <person name="Martinez A.T."/>
            <person name="Xiao Y."/>
            <person name="Gibbons J.G."/>
            <person name="Terashima K."/>
            <person name="Hibbett D.S."/>
            <person name="Grigoriev I.V."/>
        </authorList>
    </citation>
    <scope>NUCLEOTIDE SEQUENCE</scope>
    <source>
        <strain evidence="2">TFB9207</strain>
    </source>
</reference>
<proteinExistence type="predicted"/>
<evidence type="ECO:0000313" key="2">
    <source>
        <dbReference type="EMBL" id="KAJ3832588.1"/>
    </source>
</evidence>
<keyword evidence="3" id="KW-1185">Reference proteome</keyword>
<sequence>MLNTETFFKQMRKVVPDEYKKQLKLRAPSVKLTEFVKDPNTNPLYRLKQDKGDRVNDEDYQLRISLTLPASGGKPATHTIHVFGYVQTASLTVEGGKLKFKGKLWEYIANIVPHGGRVVTRDVWVRFEDGSQRHDPIAKKVVRAGWNFLGLGTSFPVKHEPYTTTADSNRRSQPDDTPPA</sequence>
<organism evidence="2 3">
    <name type="scientific">Lentinula raphanica</name>
    <dbReference type="NCBI Taxonomy" id="153919"/>
    <lineage>
        <taxon>Eukaryota</taxon>
        <taxon>Fungi</taxon>
        <taxon>Dikarya</taxon>
        <taxon>Basidiomycota</taxon>
        <taxon>Agaricomycotina</taxon>
        <taxon>Agaricomycetes</taxon>
        <taxon>Agaricomycetidae</taxon>
        <taxon>Agaricales</taxon>
        <taxon>Marasmiineae</taxon>
        <taxon>Omphalotaceae</taxon>
        <taxon>Lentinula</taxon>
    </lineage>
</organism>
<dbReference type="Proteomes" id="UP001163846">
    <property type="component" value="Unassembled WGS sequence"/>
</dbReference>
<accession>A0AA38NY35</accession>
<evidence type="ECO:0000256" key="1">
    <source>
        <dbReference type="SAM" id="MobiDB-lite"/>
    </source>
</evidence>
<evidence type="ECO:0000313" key="3">
    <source>
        <dbReference type="Proteomes" id="UP001163846"/>
    </source>
</evidence>
<gene>
    <name evidence="2" type="ORF">F5878DRAFT_452126</name>
</gene>
<dbReference type="AlphaFoldDB" id="A0AA38NY35"/>
<comment type="caution">
    <text evidence="2">The sequence shown here is derived from an EMBL/GenBank/DDBJ whole genome shotgun (WGS) entry which is preliminary data.</text>
</comment>